<evidence type="ECO:0000313" key="1">
    <source>
        <dbReference type="EMBL" id="THU95748.1"/>
    </source>
</evidence>
<keyword evidence="2" id="KW-1185">Reference proteome</keyword>
<name>A0A4S8M248_DENBC</name>
<sequence>MTKIGEKIGMHSMLLYEWVKSSDKSRGNNEAELKFIPSVRAKVLQDLLETPSSGIHVNRSPSNKNINESPGVHDFFDLVQGHIGQSQGGDNGADSEDKTGDIECHLLNRVECIYAGDAAVHVAVWDSTDFAVIPTKPPLFTRPTLGGLVLAYLESQGGSALYHELNRGVHHTVTVMAVQKTVFYAYELAVHIS</sequence>
<proteinExistence type="predicted"/>
<reference evidence="1 2" key="1">
    <citation type="journal article" date="2019" name="Nat. Ecol. Evol.">
        <title>Megaphylogeny resolves global patterns of mushroom evolution.</title>
        <authorList>
            <person name="Varga T."/>
            <person name="Krizsan K."/>
            <person name="Foldi C."/>
            <person name="Dima B."/>
            <person name="Sanchez-Garcia M."/>
            <person name="Sanchez-Ramirez S."/>
            <person name="Szollosi G.J."/>
            <person name="Szarkandi J.G."/>
            <person name="Papp V."/>
            <person name="Albert L."/>
            <person name="Andreopoulos W."/>
            <person name="Angelini C."/>
            <person name="Antonin V."/>
            <person name="Barry K.W."/>
            <person name="Bougher N.L."/>
            <person name="Buchanan P."/>
            <person name="Buyck B."/>
            <person name="Bense V."/>
            <person name="Catcheside P."/>
            <person name="Chovatia M."/>
            <person name="Cooper J."/>
            <person name="Damon W."/>
            <person name="Desjardin D."/>
            <person name="Finy P."/>
            <person name="Geml J."/>
            <person name="Haridas S."/>
            <person name="Hughes K."/>
            <person name="Justo A."/>
            <person name="Karasinski D."/>
            <person name="Kautmanova I."/>
            <person name="Kiss B."/>
            <person name="Kocsube S."/>
            <person name="Kotiranta H."/>
            <person name="LaButti K.M."/>
            <person name="Lechner B.E."/>
            <person name="Liimatainen K."/>
            <person name="Lipzen A."/>
            <person name="Lukacs Z."/>
            <person name="Mihaltcheva S."/>
            <person name="Morgado L.N."/>
            <person name="Niskanen T."/>
            <person name="Noordeloos M.E."/>
            <person name="Ohm R.A."/>
            <person name="Ortiz-Santana B."/>
            <person name="Ovrebo C."/>
            <person name="Racz N."/>
            <person name="Riley R."/>
            <person name="Savchenko A."/>
            <person name="Shiryaev A."/>
            <person name="Soop K."/>
            <person name="Spirin V."/>
            <person name="Szebenyi C."/>
            <person name="Tomsovsky M."/>
            <person name="Tulloss R.E."/>
            <person name="Uehling J."/>
            <person name="Grigoriev I.V."/>
            <person name="Vagvolgyi C."/>
            <person name="Papp T."/>
            <person name="Martin F.M."/>
            <person name="Miettinen O."/>
            <person name="Hibbett D.S."/>
            <person name="Nagy L.G."/>
        </authorList>
    </citation>
    <scope>NUCLEOTIDE SEQUENCE [LARGE SCALE GENOMIC DNA]</scope>
    <source>
        <strain evidence="1 2">CBS 962.96</strain>
    </source>
</reference>
<dbReference type="Proteomes" id="UP000297245">
    <property type="component" value="Unassembled WGS sequence"/>
</dbReference>
<dbReference type="AlphaFoldDB" id="A0A4S8M248"/>
<protein>
    <submittedName>
        <fullName evidence="1">Uncharacterized protein</fullName>
    </submittedName>
</protein>
<evidence type="ECO:0000313" key="2">
    <source>
        <dbReference type="Proteomes" id="UP000297245"/>
    </source>
</evidence>
<organism evidence="1 2">
    <name type="scientific">Dendrothele bispora (strain CBS 962.96)</name>
    <dbReference type="NCBI Taxonomy" id="1314807"/>
    <lineage>
        <taxon>Eukaryota</taxon>
        <taxon>Fungi</taxon>
        <taxon>Dikarya</taxon>
        <taxon>Basidiomycota</taxon>
        <taxon>Agaricomycotina</taxon>
        <taxon>Agaricomycetes</taxon>
        <taxon>Agaricomycetidae</taxon>
        <taxon>Agaricales</taxon>
        <taxon>Agaricales incertae sedis</taxon>
        <taxon>Dendrothele</taxon>
    </lineage>
</organism>
<gene>
    <name evidence="1" type="ORF">K435DRAFT_797905</name>
</gene>
<dbReference type="EMBL" id="ML179193">
    <property type="protein sequence ID" value="THU95748.1"/>
    <property type="molecule type" value="Genomic_DNA"/>
</dbReference>
<accession>A0A4S8M248</accession>